<reference evidence="7" key="2">
    <citation type="submission" date="2025-08" db="UniProtKB">
        <authorList>
            <consortium name="RefSeq"/>
        </authorList>
    </citation>
    <scope>IDENTIFICATION</scope>
</reference>
<keyword evidence="3" id="KW-0810">Translation regulation</keyword>
<name>A0A1S3XM56_TOBAC</name>
<dbReference type="Gene3D" id="1.25.40.180">
    <property type="match status" value="3"/>
</dbReference>
<dbReference type="GO" id="GO:0016281">
    <property type="term" value="C:eukaryotic translation initiation factor 4F complex"/>
    <property type="evidence" value="ECO:0000318"/>
    <property type="project" value="GO_Central"/>
</dbReference>
<comment type="function">
    <text evidence="5">Plays a role in the accumulation of some potyvirus during viral infection.</text>
</comment>
<evidence type="ECO:0000256" key="3">
    <source>
        <dbReference type="ARBA" id="ARBA00022845"/>
    </source>
</evidence>
<dbReference type="GeneID" id="107766730"/>
<dbReference type="PaxDb" id="4097-A0A1S3XM56"/>
<evidence type="ECO:0000256" key="1">
    <source>
        <dbReference type="ARBA" id="ARBA00005775"/>
    </source>
</evidence>
<evidence type="ECO:0000313" key="7">
    <source>
        <dbReference type="RefSeq" id="XP_016441055.1"/>
    </source>
</evidence>
<dbReference type="RefSeq" id="XP_016441055.1">
    <property type="nucleotide sequence ID" value="XM_016585569.1"/>
</dbReference>
<dbReference type="FunFam" id="1.25.40.180:FF:000027">
    <property type="entry name" value="Eukaryotic translation initiation factor isoform 4G-2"/>
    <property type="match status" value="1"/>
</dbReference>
<comment type="similarity">
    <text evidence="1">Belongs to the eukaryotic initiation factor 4G family.</text>
</comment>
<evidence type="ECO:0000256" key="2">
    <source>
        <dbReference type="ARBA" id="ARBA00022540"/>
    </source>
</evidence>
<dbReference type="GO" id="GO:0006413">
    <property type="term" value="P:translational initiation"/>
    <property type="evidence" value="ECO:0000318"/>
    <property type="project" value="GO_Central"/>
</dbReference>
<dbReference type="OrthoDB" id="1303895at2759"/>
<accession>A0A1S3XM56</accession>
<evidence type="ECO:0000256" key="4">
    <source>
        <dbReference type="ARBA" id="ARBA00022917"/>
    </source>
</evidence>
<dbReference type="STRING" id="4097.A0A1S3XM56"/>
<sequence>MQVEVMQIPNGGPAPILVKAEQPCSAARKSNLSDKDCVLKTVMGVLNEPTLKKFDLLNRQLIITGITSADILKGVVTLIFDKAVLEPTFCTMYAQLFSDLNAKLPPFPSDEPGGKEITFKRVLLNNCQEAFEGAANMREEARQMTSPEQESECKDKERLIKLRTLGNIRLIGELVKQKMVPEKVVHHIVQELLGQDPKSCPEEENVEAICQFFNSIGKQLDEKHKSRRINDVYFNRLKELSTNPQLAPRLRCMVLDVLDLRSNNWVLRWEEGKPKIITEIHTEAKTLELRSGAIASMRYSRGPLGPQGGLISSGYRRGTGGMTPGMLGVRKMLGMPEMDNDNWEGEPAPTLDKAEQPCSAARKSDLSEKDCVLKTVMGVLNEPTLKKFNLLNRQLIITGITSADILKGVVTLIFDKAVLEPTFCTMYAQLFSDLNAKLPPFPSDEPGGKEITFKRVILNNCQEAFEGAANLREEARQMTSLEQESERKDKERLIKLRTLGSIRLIGELVKQKMVPEKIVHHIVQELLGQDPKSCPEEENVEAICQFFNSIGKLLDEKHKLRRINDVYFNRLKELSTNLQLAPRLRCMVLDVLDLRSNNWVLRREEGKPKIITEIHTEAKTLKLRSGATASMRNSRGPQGGLISSGYRRGTGGMTPGMPGVRKMPGRTCSYTSQSRAAMFSSSKKRVLKTVMGGLNEPTLKKFDLLNRQLIITGITSADILKGVVTLIFDKAVLEPTFCTMYAQLFSDLNAKLPPFPSDEPGGKEITFKRVLLNNCQEAFEGAANLREEARQMTSLEQESERKDKERLIKLRTLGSIQLIGELVKQKMVPEKIVHHIVQELLGQDPKSCLEEENVEAICQFFNTIGKLLDEKQTSRRINDVYFHRLKELSTNPQLASRLRCMVLDVLDLRSNNWVPRWEEGKPKTITEIHTEAKTLGLRSGASASMRNSRGPLGPQGGLISGGYRRGTGGMTPGMPGVRKMPVMPGMDNDNWDVPRSWSMPRGNGPMVQPGGRGPPPLVVKSPSLNPRLLPQGSDGFVSAQGSGAPPAGK</sequence>
<dbReference type="GO" id="GO:0006417">
    <property type="term" value="P:regulation of translation"/>
    <property type="evidence" value="ECO:0007669"/>
    <property type="project" value="UniProtKB-KW"/>
</dbReference>
<dbReference type="SMART" id="SM00543">
    <property type="entry name" value="MIF4G"/>
    <property type="match status" value="3"/>
</dbReference>
<gene>
    <name evidence="7" type="primary">LOC107766730</name>
</gene>
<dbReference type="Proteomes" id="UP000790787">
    <property type="component" value="Chromosome 9"/>
</dbReference>
<dbReference type="PANTHER" id="PTHR23253">
    <property type="entry name" value="EUKARYOTIC TRANSLATION INITIATION FACTOR 4 GAMMA"/>
    <property type="match status" value="1"/>
</dbReference>
<dbReference type="GO" id="GO:0003729">
    <property type="term" value="F:mRNA binding"/>
    <property type="evidence" value="ECO:0000318"/>
    <property type="project" value="GO_Central"/>
</dbReference>
<dbReference type="SUPFAM" id="SSF48371">
    <property type="entry name" value="ARM repeat"/>
    <property type="match status" value="3"/>
</dbReference>
<dbReference type="SMR" id="A0A1S3XM56"/>
<keyword evidence="4" id="KW-0648">Protein biosynthesis</keyword>
<keyword evidence="6" id="KW-1185">Reference proteome</keyword>
<dbReference type="OMA" id="NWIPRHE"/>
<evidence type="ECO:0000256" key="5">
    <source>
        <dbReference type="ARBA" id="ARBA00057610"/>
    </source>
</evidence>
<protein>
    <submittedName>
        <fullName evidence="7">Uncharacterized protein isoform X1</fullName>
    </submittedName>
</protein>
<organism evidence="6 7">
    <name type="scientific">Nicotiana tabacum</name>
    <name type="common">Common tobacco</name>
    <dbReference type="NCBI Taxonomy" id="4097"/>
    <lineage>
        <taxon>Eukaryota</taxon>
        <taxon>Viridiplantae</taxon>
        <taxon>Streptophyta</taxon>
        <taxon>Embryophyta</taxon>
        <taxon>Tracheophyta</taxon>
        <taxon>Spermatophyta</taxon>
        <taxon>Magnoliopsida</taxon>
        <taxon>eudicotyledons</taxon>
        <taxon>Gunneridae</taxon>
        <taxon>Pentapetalae</taxon>
        <taxon>asterids</taxon>
        <taxon>lamiids</taxon>
        <taxon>Solanales</taxon>
        <taxon>Solanaceae</taxon>
        <taxon>Nicotianoideae</taxon>
        <taxon>Nicotianeae</taxon>
        <taxon>Nicotiana</taxon>
    </lineage>
</organism>
<dbReference type="InterPro" id="IPR003890">
    <property type="entry name" value="MIF4G-like_typ-3"/>
</dbReference>
<dbReference type="Pfam" id="PF02854">
    <property type="entry name" value="MIF4G"/>
    <property type="match status" value="3"/>
</dbReference>
<dbReference type="InterPro" id="IPR016024">
    <property type="entry name" value="ARM-type_fold"/>
</dbReference>
<reference evidence="6" key="1">
    <citation type="journal article" date="2014" name="Nat. Commun.">
        <title>The tobacco genome sequence and its comparison with those of tomato and potato.</title>
        <authorList>
            <person name="Sierro N."/>
            <person name="Battey J.N."/>
            <person name="Ouadi S."/>
            <person name="Bakaher N."/>
            <person name="Bovet L."/>
            <person name="Willig A."/>
            <person name="Goepfert S."/>
            <person name="Peitsch M.C."/>
            <person name="Ivanov N.V."/>
        </authorList>
    </citation>
    <scope>NUCLEOTIDE SEQUENCE [LARGE SCALE GENOMIC DNA]</scope>
</reference>
<keyword evidence="2" id="KW-0396">Initiation factor</keyword>
<dbReference type="AlphaFoldDB" id="A0A1S3XM56"/>
<evidence type="ECO:0000313" key="6">
    <source>
        <dbReference type="Proteomes" id="UP000790787"/>
    </source>
</evidence>
<dbReference type="GO" id="GO:0003743">
    <property type="term" value="F:translation initiation factor activity"/>
    <property type="evidence" value="ECO:0000318"/>
    <property type="project" value="GO_Central"/>
</dbReference>
<dbReference type="PANTHER" id="PTHR23253:SF58">
    <property type="entry name" value="EUKARYOTIC TRANSLATION INITIATION FACTOR-LIKE"/>
    <property type="match status" value="1"/>
</dbReference>
<proteinExistence type="inferred from homology"/>
<dbReference type="KEGG" id="nta:107766730"/>